<organism evidence="6 7">
    <name type="scientific">Cohnella silvisoli</name>
    <dbReference type="NCBI Taxonomy" id="2873699"/>
    <lineage>
        <taxon>Bacteria</taxon>
        <taxon>Bacillati</taxon>
        <taxon>Bacillota</taxon>
        <taxon>Bacilli</taxon>
        <taxon>Bacillales</taxon>
        <taxon>Paenibacillaceae</taxon>
        <taxon>Cohnella</taxon>
    </lineage>
</organism>
<keyword evidence="3" id="KW-0560">Oxidoreductase</keyword>
<dbReference type="PANTHER" id="PTHR43401:SF2">
    <property type="entry name" value="L-THREONINE 3-DEHYDROGENASE"/>
    <property type="match status" value="1"/>
</dbReference>
<dbReference type="InterPro" id="IPR020843">
    <property type="entry name" value="ER"/>
</dbReference>
<keyword evidence="7" id="KW-1185">Reference proteome</keyword>
<comment type="cofactor">
    <cofactor evidence="4">
        <name>Zn(2+)</name>
        <dbReference type="ChEBI" id="CHEBI:29105"/>
    </cofactor>
</comment>
<keyword evidence="2 4" id="KW-0862">Zinc</keyword>
<dbReference type="RefSeq" id="WP_232185411.1">
    <property type="nucleotide sequence ID" value="NZ_JAIOAP010000005.1"/>
</dbReference>
<dbReference type="SMART" id="SM00829">
    <property type="entry name" value="PKS_ER"/>
    <property type="match status" value="1"/>
</dbReference>
<dbReference type="Gene3D" id="3.40.50.720">
    <property type="entry name" value="NAD(P)-binding Rossmann-like Domain"/>
    <property type="match status" value="1"/>
</dbReference>
<evidence type="ECO:0000313" key="6">
    <source>
        <dbReference type="EMBL" id="MEQ4482696.1"/>
    </source>
</evidence>
<dbReference type="Pfam" id="PF08240">
    <property type="entry name" value="ADH_N"/>
    <property type="match status" value="1"/>
</dbReference>
<keyword evidence="1 4" id="KW-0479">Metal-binding</keyword>
<evidence type="ECO:0000256" key="4">
    <source>
        <dbReference type="RuleBase" id="RU361277"/>
    </source>
</evidence>
<reference evidence="6 7" key="1">
    <citation type="journal article" date="2023" name="Genome Announc.">
        <title>Pan-Genome Analyses of the Genus Cohnella and Proposal of the Novel Species Cohnella silvisoli sp. nov., Isolated from Forest Soil.</title>
        <authorList>
            <person name="Wang C."/>
            <person name="Mao L."/>
            <person name="Bao G."/>
            <person name="Zhu H."/>
        </authorList>
    </citation>
    <scope>NUCLEOTIDE SEQUENCE [LARGE SCALE GENOMIC DNA]</scope>
    <source>
        <strain evidence="6 7">NL03-T5-1</strain>
    </source>
</reference>
<dbReference type="PANTHER" id="PTHR43401">
    <property type="entry name" value="L-THREONINE 3-DEHYDROGENASE"/>
    <property type="match status" value="1"/>
</dbReference>
<dbReference type="Gene3D" id="3.90.180.10">
    <property type="entry name" value="Medium-chain alcohol dehydrogenases, catalytic domain"/>
    <property type="match status" value="1"/>
</dbReference>
<evidence type="ECO:0000313" key="7">
    <source>
        <dbReference type="Proteomes" id="UP001493487"/>
    </source>
</evidence>
<comment type="caution">
    <text evidence="6">The sequence shown here is derived from an EMBL/GenBank/DDBJ whole genome shotgun (WGS) entry which is preliminary data.</text>
</comment>
<dbReference type="SUPFAM" id="SSF50129">
    <property type="entry name" value="GroES-like"/>
    <property type="match status" value="1"/>
</dbReference>
<dbReference type="InterPro" id="IPR002328">
    <property type="entry name" value="ADH_Zn_CS"/>
</dbReference>
<dbReference type="Proteomes" id="UP001493487">
    <property type="component" value="Unassembled WGS sequence"/>
</dbReference>
<dbReference type="SUPFAM" id="SSF51735">
    <property type="entry name" value="NAD(P)-binding Rossmann-fold domains"/>
    <property type="match status" value="1"/>
</dbReference>
<dbReference type="Pfam" id="PF00107">
    <property type="entry name" value="ADH_zinc_N"/>
    <property type="match status" value="1"/>
</dbReference>
<evidence type="ECO:0000259" key="5">
    <source>
        <dbReference type="SMART" id="SM00829"/>
    </source>
</evidence>
<dbReference type="PROSITE" id="PS00059">
    <property type="entry name" value="ADH_ZINC"/>
    <property type="match status" value="1"/>
</dbReference>
<evidence type="ECO:0000256" key="3">
    <source>
        <dbReference type="ARBA" id="ARBA00023002"/>
    </source>
</evidence>
<dbReference type="InterPro" id="IPR013154">
    <property type="entry name" value="ADH-like_N"/>
</dbReference>
<dbReference type="InterPro" id="IPR011032">
    <property type="entry name" value="GroES-like_sf"/>
</dbReference>
<accession>A0ABV1KT28</accession>
<evidence type="ECO:0000256" key="2">
    <source>
        <dbReference type="ARBA" id="ARBA00022833"/>
    </source>
</evidence>
<gene>
    <name evidence="6" type="ORF">QJS35_09840</name>
</gene>
<dbReference type="InterPro" id="IPR036291">
    <property type="entry name" value="NAD(P)-bd_dom_sf"/>
</dbReference>
<dbReference type="EMBL" id="JASKHM010000005">
    <property type="protein sequence ID" value="MEQ4482696.1"/>
    <property type="molecule type" value="Genomic_DNA"/>
</dbReference>
<proteinExistence type="inferred from homology"/>
<feature type="domain" description="Enoyl reductase (ER)" evidence="5">
    <location>
        <begin position="11"/>
        <end position="336"/>
    </location>
</feature>
<comment type="similarity">
    <text evidence="4">Belongs to the zinc-containing alcohol dehydrogenase family.</text>
</comment>
<protein>
    <submittedName>
        <fullName evidence="6">Zinc-dependent alcohol dehydrogenase family protein</fullName>
    </submittedName>
</protein>
<name>A0ABV1KT28_9BACL</name>
<dbReference type="CDD" id="cd08234">
    <property type="entry name" value="threonine_DH_like"/>
    <property type="match status" value="1"/>
</dbReference>
<dbReference type="InterPro" id="IPR050129">
    <property type="entry name" value="Zn_alcohol_dh"/>
</dbReference>
<evidence type="ECO:0000256" key="1">
    <source>
        <dbReference type="ARBA" id="ARBA00022723"/>
    </source>
</evidence>
<sequence length="339" mass="36719">MTLMRALVVEGPENAVIREVPIPRANNGEIVVQVRRAGICGTDLHIYKGEYLSPYPIIPGHEFAGVVHEIGEGVEGFRAGDRVSADPNLSCGRCRFCMSDRANHCERWNAIGVTLPGAMAEYVAVPAEVAAKLPDSLSFAQGAFIEPVACVVQALNRLSPRTGDRALLFGAGAMGQQWVQALARSGVSELVVIDLAEEKLALALQWGATRVISASSAAEVLSERTGKDGFDIVIDTTGVPQVIENSFQYIGPCGRFVQFGVTKEDASVSLPTFDLYQREWTLIGSMALNHTFAPALAWLEAGRICTEHLVTRELTLEGALRYFQGDRLPGDMKVQISFE</sequence>
<dbReference type="InterPro" id="IPR013149">
    <property type="entry name" value="ADH-like_C"/>
</dbReference>